<proteinExistence type="inferred from homology"/>
<evidence type="ECO:0000256" key="2">
    <source>
        <dbReference type="ARBA" id="ARBA00021980"/>
    </source>
</evidence>
<organism evidence="8">
    <name type="scientific">Demequina capsici</name>
    <dbReference type="NCBI Taxonomy" id="3075620"/>
    <lineage>
        <taxon>Bacteria</taxon>
        <taxon>Bacillati</taxon>
        <taxon>Actinomycetota</taxon>
        <taxon>Actinomycetes</taxon>
        <taxon>Micrococcales</taxon>
        <taxon>Demequinaceae</taxon>
        <taxon>Demequina</taxon>
    </lineage>
</organism>
<dbReference type="InterPro" id="IPR035994">
    <property type="entry name" value="Nucleoside_phosphorylase_sf"/>
</dbReference>
<dbReference type="KEGG" id="dcp:RN607_10080"/>
<dbReference type="SUPFAM" id="SSF53167">
    <property type="entry name" value="Purine and uridine phosphorylases"/>
    <property type="match status" value="1"/>
</dbReference>
<dbReference type="InterPro" id="IPR000845">
    <property type="entry name" value="Nucleoside_phosphorylase_d"/>
</dbReference>
<feature type="domain" description="Nucleoside phosphorylase" evidence="6">
    <location>
        <begin position="17"/>
        <end position="227"/>
    </location>
</feature>
<dbReference type="CDD" id="cd09006">
    <property type="entry name" value="PNP_EcPNPI-like"/>
    <property type="match status" value="1"/>
</dbReference>
<dbReference type="GO" id="GO:0004850">
    <property type="term" value="F:uridine phosphorylase activity"/>
    <property type="evidence" value="ECO:0007669"/>
    <property type="project" value="UniProtKB-EC"/>
</dbReference>
<evidence type="ECO:0000313" key="9">
    <source>
        <dbReference type="Proteomes" id="UP001304125"/>
    </source>
</evidence>
<name>A0AA96FBY1_9MICO</name>
<evidence type="ECO:0000256" key="3">
    <source>
        <dbReference type="ARBA" id="ARBA00022676"/>
    </source>
</evidence>
<reference evidence="8 9" key="1">
    <citation type="submission" date="2023-09" db="EMBL/GenBank/DDBJ databases">
        <title>Demequina sp. a novel bacteria isolated from Capsicum annuum.</title>
        <authorList>
            <person name="Humaira Z."/>
            <person name="Lee J."/>
            <person name="Cho D."/>
        </authorList>
    </citation>
    <scope>NUCLEOTIDE SEQUENCE</scope>
    <source>
        <strain evidence="7 9">OYTSA14</strain>
        <strain evidence="8">PMTSA13</strain>
    </source>
</reference>
<dbReference type="Gene3D" id="3.40.50.1580">
    <property type="entry name" value="Nucleoside phosphorylase domain"/>
    <property type="match status" value="1"/>
</dbReference>
<dbReference type="Pfam" id="PF01048">
    <property type="entry name" value="PNP_UDP_1"/>
    <property type="match status" value="1"/>
</dbReference>
<dbReference type="NCBIfam" id="NF004489">
    <property type="entry name" value="PRK05819.1"/>
    <property type="match status" value="1"/>
</dbReference>
<dbReference type="InterPro" id="IPR004402">
    <property type="entry name" value="DeoD-type"/>
</dbReference>
<accession>A0AA96FBY1</accession>
<dbReference type="EMBL" id="CP134880">
    <property type="protein sequence ID" value="WNM26545.1"/>
    <property type="molecule type" value="Genomic_DNA"/>
</dbReference>
<evidence type="ECO:0000313" key="7">
    <source>
        <dbReference type="EMBL" id="WNM23706.1"/>
    </source>
</evidence>
<evidence type="ECO:0000259" key="6">
    <source>
        <dbReference type="Pfam" id="PF01048"/>
    </source>
</evidence>
<dbReference type="PANTHER" id="PTHR43691:SF11">
    <property type="entry name" value="FI09636P-RELATED"/>
    <property type="match status" value="1"/>
</dbReference>
<dbReference type="EC" id="2.4.2.3" evidence="1"/>
<dbReference type="GO" id="GO:0004731">
    <property type="term" value="F:purine-nucleoside phosphorylase activity"/>
    <property type="evidence" value="ECO:0007669"/>
    <property type="project" value="InterPro"/>
</dbReference>
<accession>A0AA96F460</accession>
<evidence type="ECO:0000256" key="4">
    <source>
        <dbReference type="ARBA" id="ARBA00022679"/>
    </source>
</evidence>
<gene>
    <name evidence="8" type="primary">deoD</name>
    <name evidence="7" type="ORF">RN606_10080</name>
    <name evidence="8" type="ORF">RN607_10080</name>
</gene>
<protein>
    <recommendedName>
        <fullName evidence="2">Uridine phosphorylase</fullName>
        <ecNumber evidence="1">2.4.2.3</ecNumber>
    </recommendedName>
</protein>
<dbReference type="HAMAP" id="MF_01627">
    <property type="entry name" value="Pur_nucleosid_phosp"/>
    <property type="match status" value="1"/>
</dbReference>
<comment type="catalytic activity">
    <reaction evidence="5">
        <text>uridine + phosphate = alpha-D-ribose 1-phosphate + uracil</text>
        <dbReference type="Rhea" id="RHEA:24388"/>
        <dbReference type="ChEBI" id="CHEBI:16704"/>
        <dbReference type="ChEBI" id="CHEBI:17568"/>
        <dbReference type="ChEBI" id="CHEBI:43474"/>
        <dbReference type="ChEBI" id="CHEBI:57720"/>
        <dbReference type="EC" id="2.4.2.3"/>
    </reaction>
</comment>
<dbReference type="PANTHER" id="PTHR43691">
    <property type="entry name" value="URIDINE PHOSPHORYLASE"/>
    <property type="match status" value="1"/>
</dbReference>
<dbReference type="GO" id="GO:0005829">
    <property type="term" value="C:cytosol"/>
    <property type="evidence" value="ECO:0007669"/>
    <property type="project" value="TreeGrafter"/>
</dbReference>
<dbReference type="Proteomes" id="UP001303408">
    <property type="component" value="Chromosome"/>
</dbReference>
<dbReference type="GO" id="GO:0006152">
    <property type="term" value="P:purine nucleoside catabolic process"/>
    <property type="evidence" value="ECO:0007669"/>
    <property type="project" value="TreeGrafter"/>
</dbReference>
<dbReference type="RefSeq" id="WP_313496825.1">
    <property type="nucleotide sequence ID" value="NZ_CP134879.1"/>
</dbReference>
<dbReference type="NCBIfam" id="TIGR00107">
    <property type="entry name" value="deoD"/>
    <property type="match status" value="1"/>
</dbReference>
<sequence>MPTPHISAPDGAFAPDILLPGDPRRATRIAETFLDDAELVTEVRGILGYTGTYQGRPMSVMATGMGMPSATIYTTELIRHYGVKRLVRVGTVGGIHMDLQLGDVVAASSAHTDSAMTAQRLPGVHYSHAPSFTLLRAAADHADETGAPLRVGPVLTSDAFYQPDETLVPRLAAYGTLAVEMEAAGLYAVAAAEGVEALMVGTVSDHVVKGEFLEADERERTFAAMVSVALGALTRATSVG</sequence>
<dbReference type="EMBL" id="CP134879">
    <property type="protein sequence ID" value="WNM23706.1"/>
    <property type="molecule type" value="Genomic_DNA"/>
</dbReference>
<evidence type="ECO:0000256" key="5">
    <source>
        <dbReference type="ARBA" id="ARBA00048447"/>
    </source>
</evidence>
<keyword evidence="3 8" id="KW-0328">Glycosyltransferase</keyword>
<keyword evidence="9" id="KW-1185">Reference proteome</keyword>
<evidence type="ECO:0000313" key="8">
    <source>
        <dbReference type="EMBL" id="WNM26545.1"/>
    </source>
</evidence>
<dbReference type="Proteomes" id="UP001304125">
    <property type="component" value="Chromosome"/>
</dbReference>
<dbReference type="AlphaFoldDB" id="A0AA96FBY1"/>
<evidence type="ECO:0000256" key="1">
    <source>
        <dbReference type="ARBA" id="ARBA00011888"/>
    </source>
</evidence>
<keyword evidence="4 8" id="KW-0808">Transferase</keyword>